<feature type="compositionally biased region" description="Basic and acidic residues" evidence="1">
    <location>
        <begin position="39"/>
        <end position="48"/>
    </location>
</feature>
<protein>
    <recommendedName>
        <fullName evidence="6">LPXTG-motif cell wall-anchored protein</fullName>
    </recommendedName>
</protein>
<evidence type="ECO:0000256" key="1">
    <source>
        <dbReference type="SAM" id="MobiDB-lite"/>
    </source>
</evidence>
<evidence type="ECO:0000256" key="2">
    <source>
        <dbReference type="SAM" id="Phobius"/>
    </source>
</evidence>
<evidence type="ECO:0000313" key="5">
    <source>
        <dbReference type="Proteomes" id="UP000185696"/>
    </source>
</evidence>
<evidence type="ECO:0000313" key="4">
    <source>
        <dbReference type="EMBL" id="OLF07836.1"/>
    </source>
</evidence>
<organism evidence="4 5">
    <name type="scientific">Actinophytocola xinjiangensis</name>
    <dbReference type="NCBI Taxonomy" id="485602"/>
    <lineage>
        <taxon>Bacteria</taxon>
        <taxon>Bacillati</taxon>
        <taxon>Actinomycetota</taxon>
        <taxon>Actinomycetes</taxon>
        <taxon>Pseudonocardiales</taxon>
        <taxon>Pseudonocardiaceae</taxon>
    </lineage>
</organism>
<feature type="transmembrane region" description="Helical" evidence="2">
    <location>
        <begin position="206"/>
        <end position="226"/>
    </location>
</feature>
<evidence type="ECO:0000256" key="3">
    <source>
        <dbReference type="SAM" id="SignalP"/>
    </source>
</evidence>
<accession>A0A7Z0WLR4</accession>
<dbReference type="RefSeq" id="WP_075135675.1">
    <property type="nucleotide sequence ID" value="NZ_MSIF01000014.1"/>
</dbReference>
<feature type="signal peptide" evidence="3">
    <location>
        <begin position="1"/>
        <end position="30"/>
    </location>
</feature>
<reference evidence="4 5" key="1">
    <citation type="submission" date="2016-12" db="EMBL/GenBank/DDBJ databases">
        <title>The draft genome sequence of Actinophytocola xinjiangensis.</title>
        <authorList>
            <person name="Wang W."/>
            <person name="Yuan L."/>
        </authorList>
    </citation>
    <scope>NUCLEOTIDE SEQUENCE [LARGE SCALE GENOMIC DNA]</scope>
    <source>
        <strain evidence="4 5">CGMCC 4.4663</strain>
    </source>
</reference>
<gene>
    <name evidence="4" type="ORF">BLA60_26345</name>
</gene>
<dbReference type="EMBL" id="MSIF01000014">
    <property type="protein sequence ID" value="OLF07836.1"/>
    <property type="molecule type" value="Genomic_DNA"/>
</dbReference>
<dbReference type="Proteomes" id="UP000185696">
    <property type="component" value="Unassembled WGS sequence"/>
</dbReference>
<name>A0A7Z0WLR4_9PSEU</name>
<feature type="compositionally biased region" description="Low complexity" evidence="1">
    <location>
        <begin position="141"/>
        <end position="187"/>
    </location>
</feature>
<dbReference type="AlphaFoldDB" id="A0A7Z0WLR4"/>
<keyword evidence="2" id="KW-0472">Membrane</keyword>
<keyword evidence="2" id="KW-0812">Transmembrane</keyword>
<proteinExistence type="predicted"/>
<dbReference type="NCBIfam" id="TIGR01167">
    <property type="entry name" value="LPXTG_anchor"/>
    <property type="match status" value="1"/>
</dbReference>
<comment type="caution">
    <text evidence="4">The sequence shown here is derived from an EMBL/GenBank/DDBJ whole genome shotgun (WGS) entry which is preliminary data.</text>
</comment>
<keyword evidence="3" id="KW-0732">Signal</keyword>
<evidence type="ECO:0008006" key="6">
    <source>
        <dbReference type="Google" id="ProtNLM"/>
    </source>
</evidence>
<feature type="chain" id="PRO_5030856032" description="LPXTG-motif cell wall-anchored protein" evidence="3">
    <location>
        <begin position="31"/>
        <end position="234"/>
    </location>
</feature>
<sequence>MSKLLTVTRSIAVTAFAAATLLSFGGPASAAPDRQPVSGDDRATAHEGNAKAQECAQLFPGSRAIATADLTVVTDGSGTYLDITAIADGTDVVGVVVKGGPAYNRYDAAALGDLPWLDLHSPLVPSGKPAQISHWFACGVSTNPTTTTPPATTEPPTTTEPSTTPGEPTTSEPTTTDGTPTESTTTSAAVVPAADHEDLAQTGFSGGWLVALGATLLLGGGALLFLMRTRGARR</sequence>
<keyword evidence="2" id="KW-1133">Transmembrane helix</keyword>
<feature type="region of interest" description="Disordered" evidence="1">
    <location>
        <begin position="28"/>
        <end position="48"/>
    </location>
</feature>
<feature type="region of interest" description="Disordered" evidence="1">
    <location>
        <begin position="141"/>
        <end position="189"/>
    </location>
</feature>
<keyword evidence="5" id="KW-1185">Reference proteome</keyword>